<keyword evidence="3 13" id="KW-0138">CF(0)</keyword>
<dbReference type="PANTHER" id="PTHR33445">
    <property type="entry name" value="ATP SYNTHASE SUBUNIT B', CHLOROPLASTIC"/>
    <property type="match status" value="1"/>
</dbReference>
<dbReference type="GO" id="GO:0005886">
    <property type="term" value="C:plasma membrane"/>
    <property type="evidence" value="ECO:0007669"/>
    <property type="project" value="UniProtKB-SubCell"/>
</dbReference>
<keyword evidence="4 13" id="KW-0812">Transmembrane</keyword>
<keyword evidence="9 13" id="KW-0066">ATP synthesis</keyword>
<comment type="similarity">
    <text evidence="1 13 14">Belongs to the ATPase B chain family.</text>
</comment>
<dbReference type="InterPro" id="IPR002146">
    <property type="entry name" value="ATP_synth_b/b'su_bac/chlpt"/>
</dbReference>
<evidence type="ECO:0000256" key="13">
    <source>
        <dbReference type="HAMAP-Rule" id="MF_01398"/>
    </source>
</evidence>
<feature type="compositionally biased region" description="Polar residues" evidence="16">
    <location>
        <begin position="11"/>
        <end position="20"/>
    </location>
</feature>
<evidence type="ECO:0000313" key="17">
    <source>
        <dbReference type="EMBL" id="EMD84510.1"/>
    </source>
</evidence>
<gene>
    <name evidence="13" type="primary">atpF</name>
    <name evidence="17" type="ORF">C725_0440</name>
</gene>
<feature type="coiled-coil region" evidence="15">
    <location>
        <begin position="90"/>
        <end position="168"/>
    </location>
</feature>
<evidence type="ECO:0000256" key="3">
    <source>
        <dbReference type="ARBA" id="ARBA00022547"/>
    </source>
</evidence>
<evidence type="ECO:0000256" key="4">
    <source>
        <dbReference type="ARBA" id="ARBA00022692"/>
    </source>
</evidence>
<dbReference type="GO" id="GO:0046961">
    <property type="term" value="F:proton-transporting ATPase activity, rotational mechanism"/>
    <property type="evidence" value="ECO:0007669"/>
    <property type="project" value="TreeGrafter"/>
</dbReference>
<dbReference type="CDD" id="cd06503">
    <property type="entry name" value="ATP-synt_Fo_b"/>
    <property type="match status" value="1"/>
</dbReference>
<reference evidence="17 18" key="1">
    <citation type="journal article" date="2013" name="Genome Announc.">
        <title>Draft Genome Sequence of Strain JLT2015T, Belonging to the Family Sphingomonadaceae of the Alphaproteobacteria.</title>
        <authorList>
            <person name="Tang K."/>
            <person name="Liu K."/>
            <person name="Li S."/>
            <person name="Jiao N."/>
        </authorList>
    </citation>
    <scope>NUCLEOTIDE SEQUENCE [LARGE SCALE GENOMIC DNA]</scope>
    <source>
        <strain evidence="17 18">JLT2015</strain>
    </source>
</reference>
<protein>
    <recommendedName>
        <fullName evidence="13">ATP synthase subunit b</fullName>
    </recommendedName>
    <alternativeName>
        <fullName evidence="13">ATP synthase F(0) sector subunit b</fullName>
    </alternativeName>
    <alternativeName>
        <fullName evidence="13">ATPase subunit I</fullName>
    </alternativeName>
    <alternativeName>
        <fullName evidence="13">F-type ATPase subunit b</fullName>
        <shortName evidence="13">F-ATPase subunit b</shortName>
    </alternativeName>
</protein>
<keyword evidence="7 13" id="KW-0406">Ion transport</keyword>
<evidence type="ECO:0000313" key="18">
    <source>
        <dbReference type="Proteomes" id="UP000011717"/>
    </source>
</evidence>
<dbReference type="HAMAP" id="MF_01398">
    <property type="entry name" value="ATP_synth_b_bprime"/>
    <property type="match status" value="1"/>
</dbReference>
<dbReference type="OrthoDB" id="7391503at2"/>
<dbReference type="PANTHER" id="PTHR33445:SF1">
    <property type="entry name" value="ATP SYNTHASE SUBUNIT B"/>
    <property type="match status" value="1"/>
</dbReference>
<keyword evidence="2 13" id="KW-0813">Transport</keyword>
<evidence type="ECO:0000256" key="9">
    <source>
        <dbReference type="ARBA" id="ARBA00023310"/>
    </source>
</evidence>
<dbReference type="Proteomes" id="UP000011717">
    <property type="component" value="Unassembled WGS sequence"/>
</dbReference>
<dbReference type="GO" id="GO:0045259">
    <property type="term" value="C:proton-transporting ATP synthase complex"/>
    <property type="evidence" value="ECO:0007669"/>
    <property type="project" value="UniProtKB-KW"/>
</dbReference>
<evidence type="ECO:0000256" key="7">
    <source>
        <dbReference type="ARBA" id="ARBA00023065"/>
    </source>
</evidence>
<keyword evidence="5 13" id="KW-0375">Hydrogen ion transport</keyword>
<keyword evidence="18" id="KW-1185">Reference proteome</keyword>
<proteinExistence type="inferred from homology"/>
<evidence type="ECO:0000256" key="16">
    <source>
        <dbReference type="SAM" id="MobiDB-lite"/>
    </source>
</evidence>
<dbReference type="InterPro" id="IPR050059">
    <property type="entry name" value="ATP_synthase_B_chain"/>
</dbReference>
<feature type="region of interest" description="Disordered" evidence="16">
    <location>
        <begin position="1"/>
        <end position="20"/>
    </location>
</feature>
<keyword evidence="15" id="KW-0175">Coiled coil</keyword>
<sequence length="214" mass="23059">MQEVRNVDVPPSTSQEQLQTPNEVVLDAVGEGTPEAQSEEVLEAEAGEHHEAFLGLDSYGWVGIAFAIFVLLLIWKKVPHLLTSALDSRANTIRADLDEARALRAEAEALLAEQKRKAEQSAKDAEAILANAQREAGAIVAEAETTAAAMVQRRQEAAETKIAAAERAAERDLRARVAALSTDAARRVIADQTDPAARQAMTDRAISDLGTRLN</sequence>
<comment type="subcellular location">
    <subcellularLocation>
        <location evidence="13">Cell membrane</location>
        <topology evidence="13">Single-pass membrane protein</topology>
    </subcellularLocation>
    <subcellularLocation>
        <location evidence="12">Endomembrane system</location>
        <topology evidence="12">Single-pass membrane protein</topology>
    </subcellularLocation>
</comment>
<evidence type="ECO:0000256" key="6">
    <source>
        <dbReference type="ARBA" id="ARBA00022989"/>
    </source>
</evidence>
<comment type="function">
    <text evidence="11">Component of the F(0) channel, it forms part of the peripheral stalk, linking F(1) to F(0). The b'-subunit is a diverged and duplicated form of b found in plants and photosynthetic bacteria.</text>
</comment>
<organism evidence="17 18">
    <name type="scientific">Pacificimonas flava</name>
    <dbReference type="NCBI Taxonomy" id="1234595"/>
    <lineage>
        <taxon>Bacteria</taxon>
        <taxon>Pseudomonadati</taxon>
        <taxon>Pseudomonadota</taxon>
        <taxon>Alphaproteobacteria</taxon>
        <taxon>Sphingomonadales</taxon>
        <taxon>Sphingosinicellaceae</taxon>
        <taxon>Pacificimonas</taxon>
    </lineage>
</organism>
<dbReference type="GO" id="GO:0046933">
    <property type="term" value="F:proton-transporting ATP synthase activity, rotational mechanism"/>
    <property type="evidence" value="ECO:0007669"/>
    <property type="project" value="UniProtKB-UniRule"/>
</dbReference>
<name>M2SGK9_9SPHN</name>
<comment type="function">
    <text evidence="10 13">F(1)F(0) ATP synthase produces ATP from ADP in the presence of a proton or sodium gradient. F-type ATPases consist of two structural domains, F(1) containing the extramembraneous catalytic core and F(0) containing the membrane proton channel, linked together by a central stalk and a peripheral stalk. During catalysis, ATP synthesis in the catalytic domain of F(1) is coupled via a rotary mechanism of the central stalk subunits to proton translocation.</text>
</comment>
<dbReference type="RefSeq" id="WP_008599884.1">
    <property type="nucleotide sequence ID" value="NZ_AMRV01000001.1"/>
</dbReference>
<keyword evidence="13" id="KW-1003">Cell membrane</keyword>
<keyword evidence="8 13" id="KW-0472">Membrane</keyword>
<evidence type="ECO:0000256" key="10">
    <source>
        <dbReference type="ARBA" id="ARBA00025198"/>
    </source>
</evidence>
<comment type="caution">
    <text evidence="17">The sequence shown here is derived from an EMBL/GenBank/DDBJ whole genome shotgun (WGS) entry which is preliminary data.</text>
</comment>
<evidence type="ECO:0000256" key="14">
    <source>
        <dbReference type="RuleBase" id="RU003848"/>
    </source>
</evidence>
<dbReference type="EMBL" id="AMRV01000001">
    <property type="protein sequence ID" value="EMD84510.1"/>
    <property type="molecule type" value="Genomic_DNA"/>
</dbReference>
<evidence type="ECO:0000256" key="2">
    <source>
        <dbReference type="ARBA" id="ARBA00022448"/>
    </source>
</evidence>
<comment type="subunit">
    <text evidence="13">F-type ATPases have 2 components, F(1) - the catalytic core - and F(0) - the membrane proton channel. F(1) has five subunits: alpha(3), beta(3), gamma(1), delta(1), epsilon(1). F(0) has three main subunits: a(1), b(2) and c(10-14). The alpha and beta chains form an alternating ring which encloses part of the gamma chain. F(1) is attached to F(0) by a central stalk formed by the gamma and epsilon chains, while a peripheral stalk is formed by the delta and b chains.</text>
</comment>
<evidence type="ECO:0000256" key="8">
    <source>
        <dbReference type="ARBA" id="ARBA00023136"/>
    </source>
</evidence>
<evidence type="ECO:0000256" key="11">
    <source>
        <dbReference type="ARBA" id="ARBA00025614"/>
    </source>
</evidence>
<dbReference type="Pfam" id="PF00430">
    <property type="entry name" value="ATP-synt_B"/>
    <property type="match status" value="1"/>
</dbReference>
<evidence type="ECO:0000256" key="12">
    <source>
        <dbReference type="ARBA" id="ARBA00037847"/>
    </source>
</evidence>
<feature type="transmembrane region" description="Helical" evidence="13">
    <location>
        <begin position="58"/>
        <end position="75"/>
    </location>
</feature>
<dbReference type="AlphaFoldDB" id="M2SGK9"/>
<evidence type="ECO:0000256" key="1">
    <source>
        <dbReference type="ARBA" id="ARBA00005513"/>
    </source>
</evidence>
<dbReference type="GO" id="GO:0012505">
    <property type="term" value="C:endomembrane system"/>
    <property type="evidence" value="ECO:0007669"/>
    <property type="project" value="UniProtKB-SubCell"/>
</dbReference>
<evidence type="ECO:0000256" key="5">
    <source>
        <dbReference type="ARBA" id="ARBA00022781"/>
    </source>
</evidence>
<accession>M2SGK9</accession>
<evidence type="ECO:0000256" key="15">
    <source>
        <dbReference type="SAM" id="Coils"/>
    </source>
</evidence>
<keyword evidence="6 13" id="KW-1133">Transmembrane helix</keyword>